<dbReference type="RefSeq" id="WP_191816428.1">
    <property type="nucleotide sequence ID" value="NZ_JACSPV010000072.1"/>
</dbReference>
<name>A0ABR8VSA7_9BACI</name>
<sequence length="65" mass="7513">MGVGSIITGFSTNLKPFLILILLLLTIRQILKNRKKRKEKDRDDALPEVYQDIVFNENNKEADKP</sequence>
<reference evidence="2 3" key="1">
    <citation type="submission" date="2020-08" db="EMBL/GenBank/DDBJ databases">
        <title>A Genomic Blueprint of the Chicken Gut Microbiome.</title>
        <authorList>
            <person name="Gilroy R."/>
            <person name="Ravi A."/>
            <person name="Getino M."/>
            <person name="Pursley I."/>
            <person name="Horton D.L."/>
            <person name="Alikhan N.-F."/>
            <person name="Baker D."/>
            <person name="Gharbi K."/>
            <person name="Hall N."/>
            <person name="Watson M."/>
            <person name="Adriaenssens E.M."/>
            <person name="Foster-Nyarko E."/>
            <person name="Jarju S."/>
            <person name="Secka A."/>
            <person name="Antonio M."/>
            <person name="Oren A."/>
            <person name="Chaudhuri R."/>
            <person name="La Ragione R.M."/>
            <person name="Hildebrand F."/>
            <person name="Pallen M.J."/>
        </authorList>
    </citation>
    <scope>NUCLEOTIDE SEQUENCE [LARGE SCALE GENOMIC DNA]</scope>
    <source>
        <strain evidence="2 3">Sa1BUA2</strain>
    </source>
</reference>
<organism evidence="2 3">
    <name type="scientific">Bacillus norwichensis</name>
    <dbReference type="NCBI Taxonomy" id="2762217"/>
    <lineage>
        <taxon>Bacteria</taxon>
        <taxon>Bacillati</taxon>
        <taxon>Bacillota</taxon>
        <taxon>Bacilli</taxon>
        <taxon>Bacillales</taxon>
        <taxon>Bacillaceae</taxon>
        <taxon>Bacillus</taxon>
    </lineage>
</organism>
<keyword evidence="1" id="KW-1133">Transmembrane helix</keyword>
<keyword evidence="3" id="KW-1185">Reference proteome</keyword>
<feature type="transmembrane region" description="Helical" evidence="1">
    <location>
        <begin position="6"/>
        <end position="27"/>
    </location>
</feature>
<dbReference type="Proteomes" id="UP000648182">
    <property type="component" value="Unassembled WGS sequence"/>
</dbReference>
<proteinExistence type="predicted"/>
<accession>A0ABR8VSA7</accession>
<dbReference type="EMBL" id="JACSPV010000072">
    <property type="protein sequence ID" value="MBD8007629.1"/>
    <property type="molecule type" value="Genomic_DNA"/>
</dbReference>
<evidence type="ECO:0000313" key="2">
    <source>
        <dbReference type="EMBL" id="MBD8007629.1"/>
    </source>
</evidence>
<protein>
    <recommendedName>
        <fullName evidence="4">DUF3951 domain-containing protein</fullName>
    </recommendedName>
</protein>
<evidence type="ECO:0008006" key="4">
    <source>
        <dbReference type="Google" id="ProtNLM"/>
    </source>
</evidence>
<evidence type="ECO:0000313" key="3">
    <source>
        <dbReference type="Proteomes" id="UP000648182"/>
    </source>
</evidence>
<keyword evidence="1" id="KW-0472">Membrane</keyword>
<comment type="caution">
    <text evidence="2">The sequence shown here is derived from an EMBL/GenBank/DDBJ whole genome shotgun (WGS) entry which is preliminary data.</text>
</comment>
<evidence type="ECO:0000256" key="1">
    <source>
        <dbReference type="SAM" id="Phobius"/>
    </source>
</evidence>
<keyword evidence="1" id="KW-0812">Transmembrane</keyword>
<gene>
    <name evidence="2" type="ORF">H9631_21540</name>
</gene>